<evidence type="ECO:0000256" key="1">
    <source>
        <dbReference type="ARBA" id="ARBA00008760"/>
    </source>
</evidence>
<dbReference type="EMBL" id="UINC01000442">
    <property type="protein sequence ID" value="SUZ55350.1"/>
    <property type="molecule type" value="Genomic_DNA"/>
</dbReference>
<dbReference type="PANTHER" id="PTHR39080">
    <property type="entry name" value="50S RIBOSOMAL PROTEIN L28"/>
    <property type="match status" value="1"/>
</dbReference>
<evidence type="ECO:0008006" key="5">
    <source>
        <dbReference type="Google" id="ProtNLM"/>
    </source>
</evidence>
<gene>
    <name evidence="4" type="ORF">METZ01_LOCUS8204</name>
</gene>
<keyword evidence="3" id="KW-0687">Ribonucleoprotein</keyword>
<dbReference type="SUPFAM" id="SSF143800">
    <property type="entry name" value="L28p-like"/>
    <property type="match status" value="1"/>
</dbReference>
<dbReference type="NCBIfam" id="TIGR00009">
    <property type="entry name" value="L28"/>
    <property type="match status" value="1"/>
</dbReference>
<name>A0A381NLF9_9ZZZZ</name>
<dbReference type="InterPro" id="IPR034704">
    <property type="entry name" value="Ribosomal_bL28/bL31-like_sf"/>
</dbReference>
<dbReference type="Pfam" id="PF00830">
    <property type="entry name" value="Ribosomal_L28"/>
    <property type="match status" value="1"/>
</dbReference>
<accession>A0A381NLF9</accession>
<dbReference type="InterPro" id="IPR026569">
    <property type="entry name" value="Ribosomal_bL28"/>
</dbReference>
<dbReference type="InterPro" id="IPR037147">
    <property type="entry name" value="Ribosomal_bL28_sf"/>
</dbReference>
<keyword evidence="2" id="KW-0689">Ribosomal protein</keyword>
<evidence type="ECO:0000256" key="2">
    <source>
        <dbReference type="ARBA" id="ARBA00022980"/>
    </source>
</evidence>
<protein>
    <recommendedName>
        <fullName evidence="5">50S ribosomal protein L28</fullName>
    </recommendedName>
</protein>
<dbReference type="AlphaFoldDB" id="A0A381NLF9"/>
<dbReference type="InterPro" id="IPR050096">
    <property type="entry name" value="Bacterial_rp_bL28"/>
</dbReference>
<evidence type="ECO:0000313" key="4">
    <source>
        <dbReference type="EMBL" id="SUZ55350.1"/>
    </source>
</evidence>
<comment type="similarity">
    <text evidence="1">Belongs to the bacterial ribosomal protein bL28 family.</text>
</comment>
<organism evidence="4">
    <name type="scientific">marine metagenome</name>
    <dbReference type="NCBI Taxonomy" id="408172"/>
    <lineage>
        <taxon>unclassified sequences</taxon>
        <taxon>metagenomes</taxon>
        <taxon>ecological metagenomes</taxon>
    </lineage>
</organism>
<dbReference type="HAMAP" id="MF_00373">
    <property type="entry name" value="Ribosomal_bL28"/>
    <property type="match status" value="1"/>
</dbReference>
<dbReference type="InterPro" id="IPR001383">
    <property type="entry name" value="Ribosomal_bL28_bact-type"/>
</dbReference>
<dbReference type="GO" id="GO:1990904">
    <property type="term" value="C:ribonucleoprotein complex"/>
    <property type="evidence" value="ECO:0007669"/>
    <property type="project" value="UniProtKB-KW"/>
</dbReference>
<dbReference type="GO" id="GO:0006412">
    <property type="term" value="P:translation"/>
    <property type="evidence" value="ECO:0007669"/>
    <property type="project" value="InterPro"/>
</dbReference>
<evidence type="ECO:0000256" key="3">
    <source>
        <dbReference type="ARBA" id="ARBA00023274"/>
    </source>
</evidence>
<dbReference type="GO" id="GO:0005840">
    <property type="term" value="C:ribosome"/>
    <property type="evidence" value="ECO:0007669"/>
    <property type="project" value="UniProtKB-KW"/>
</dbReference>
<dbReference type="Gene3D" id="2.30.170.40">
    <property type="entry name" value="Ribosomal protein L28/L24"/>
    <property type="match status" value="1"/>
</dbReference>
<reference evidence="4" key="1">
    <citation type="submission" date="2018-05" db="EMBL/GenBank/DDBJ databases">
        <authorList>
            <person name="Lanie J.A."/>
            <person name="Ng W.-L."/>
            <person name="Kazmierczak K.M."/>
            <person name="Andrzejewski T.M."/>
            <person name="Davidsen T.M."/>
            <person name="Wayne K.J."/>
            <person name="Tettelin H."/>
            <person name="Glass J.I."/>
            <person name="Rusch D."/>
            <person name="Podicherti R."/>
            <person name="Tsui H.-C.T."/>
            <person name="Winkler M.E."/>
        </authorList>
    </citation>
    <scope>NUCLEOTIDE SEQUENCE</scope>
</reference>
<dbReference type="PANTHER" id="PTHR39080:SF1">
    <property type="entry name" value="LARGE RIBOSOMAL SUBUNIT PROTEIN BL28A"/>
    <property type="match status" value="1"/>
</dbReference>
<dbReference type="GO" id="GO:0003735">
    <property type="term" value="F:structural constituent of ribosome"/>
    <property type="evidence" value="ECO:0007669"/>
    <property type="project" value="InterPro"/>
</dbReference>
<proteinExistence type="inferred from homology"/>
<sequence length="63" mass="7082">MSTKCQICGKTPANGNRVSHANNRTKRRWMPNLQTVRIRQAGGNRKKKRVCTQCIRSGKTIAA</sequence>